<reference evidence="1" key="1">
    <citation type="submission" date="2019-03" db="EMBL/GenBank/DDBJ databases">
        <title>Improved annotation for the trematode Fasciola hepatica.</title>
        <authorList>
            <person name="Choi Y.-J."/>
            <person name="Martin J."/>
            <person name="Mitreva M."/>
        </authorList>
    </citation>
    <scope>NUCLEOTIDE SEQUENCE [LARGE SCALE GENOMIC DNA]</scope>
</reference>
<accession>A0A4E0RKK3</accession>
<sequence length="97" mass="9680">MNVVTLTSLLLLTACLCGIYAQQNASDSTMTTGAAASSGSSETSSSSSPTTPSAPTGASSPSSTSPTQNVSTTGGSMRPFTQIFCLMLPSFTIAGLF</sequence>
<dbReference type="EMBL" id="JXXN02003582">
    <property type="protein sequence ID" value="THD21387.1"/>
    <property type="molecule type" value="Genomic_DNA"/>
</dbReference>
<dbReference type="AlphaFoldDB" id="A0A4E0RKK3"/>
<keyword evidence="2" id="KW-1185">Reference proteome</keyword>
<gene>
    <name evidence="1" type="ORF">D915_007936</name>
</gene>
<comment type="caution">
    <text evidence="1">The sequence shown here is derived from an EMBL/GenBank/DDBJ whole genome shotgun (WGS) entry which is preliminary data.</text>
</comment>
<dbReference type="Proteomes" id="UP000230066">
    <property type="component" value="Unassembled WGS sequence"/>
</dbReference>
<evidence type="ECO:0000313" key="2">
    <source>
        <dbReference type="Proteomes" id="UP000230066"/>
    </source>
</evidence>
<proteinExistence type="predicted"/>
<organism evidence="1 2">
    <name type="scientific">Fasciola hepatica</name>
    <name type="common">Liver fluke</name>
    <dbReference type="NCBI Taxonomy" id="6192"/>
    <lineage>
        <taxon>Eukaryota</taxon>
        <taxon>Metazoa</taxon>
        <taxon>Spiralia</taxon>
        <taxon>Lophotrochozoa</taxon>
        <taxon>Platyhelminthes</taxon>
        <taxon>Trematoda</taxon>
        <taxon>Digenea</taxon>
        <taxon>Plagiorchiida</taxon>
        <taxon>Echinostomata</taxon>
        <taxon>Echinostomatoidea</taxon>
        <taxon>Fasciolidae</taxon>
        <taxon>Fasciola</taxon>
    </lineage>
</organism>
<evidence type="ECO:0000313" key="1">
    <source>
        <dbReference type="EMBL" id="THD21387.1"/>
    </source>
</evidence>
<protein>
    <submittedName>
        <fullName evidence="1">Uncharacterized protein</fullName>
    </submittedName>
</protein>
<name>A0A4E0RKK3_FASHE</name>